<dbReference type="InterPro" id="IPR010621">
    <property type="entry name" value="DUF1214"/>
</dbReference>
<dbReference type="KEGG" id="bfn:OI25_1575"/>
<evidence type="ECO:0008006" key="5">
    <source>
        <dbReference type="Google" id="ProtNLM"/>
    </source>
</evidence>
<accession>A0AAU8T3D6</accession>
<sequence>MDEPENDMNKKAATWVTAAVLASVAAPILAKTPQGQPAHANASAAASVPGPVAGYAISDQYARLVARQTYFWAWPMVNVYGRLLAMRQVPQPGLNGGIVPVAPPNHLSMLRDYIQPQERFVACPNQDVVYGSAILDLNQTPVVVQVPDFGKRFWVYQAVDLRTDGFASLGKMYGTRPGFYLLAGPDWHGQAPKGIRQVFRSPTGVGSFIPRVFMDDTAEDRAAVQPVLAKVGLYPLAEYDGKVKETDWSKSPSFGAAGAAAGGNAEEIKWVDPNRFWDELPTVLDETPPQPGEEALYAQARALIAAARKDPAIKTAIVEEAVKAEADLVTPLFNFNTFGKQLPANWNTISNGAAFGTDYFTRTAVAKSNIFVNKPNETKYFYADADASGQRLDGNANYTVTFAKDRLPPVKGFWSLTLYNAHHFFSPNAQNRYSLGTKNKDLKFNADGSLTLYVQSTSPGDDKLANWLPAPANEAFSLYVRAYWPQQPALDGSWTPPPIVRQP</sequence>
<evidence type="ECO:0000259" key="1">
    <source>
        <dbReference type="Pfam" id="PF06742"/>
    </source>
</evidence>
<dbReference type="SUPFAM" id="SSF160935">
    <property type="entry name" value="VPA0735-like"/>
    <property type="match status" value="1"/>
</dbReference>
<dbReference type="PANTHER" id="PTHR36509:SF2">
    <property type="entry name" value="BLL3101 PROTEIN"/>
    <property type="match status" value="1"/>
</dbReference>
<protein>
    <recommendedName>
        <fullName evidence="5">DUF1254 domain-containing protein</fullName>
    </recommendedName>
</protein>
<proteinExistence type="predicted"/>
<reference evidence="3 4" key="1">
    <citation type="journal article" date="2015" name="Genome Announc.">
        <title>Complete genome sequences for 59 burkholderia isolates, both pathogenic and near neighbor.</title>
        <authorList>
            <person name="Johnson S.L."/>
            <person name="Bishop-Lilly K.A."/>
            <person name="Ladner J.T."/>
            <person name="Daligault H.E."/>
            <person name="Davenport K.W."/>
            <person name="Jaissle J."/>
            <person name="Frey K.G."/>
            <person name="Koroleva G.I."/>
            <person name="Bruce D.C."/>
            <person name="Coyne S.R."/>
            <person name="Broomall S.M."/>
            <person name="Li P.E."/>
            <person name="Teshima H."/>
            <person name="Gibbons H.S."/>
            <person name="Palacios G.F."/>
            <person name="Rosenzweig C.N."/>
            <person name="Redden C.L."/>
            <person name="Xu Y."/>
            <person name="Minogue T.D."/>
            <person name="Chain P.S."/>
        </authorList>
    </citation>
    <scope>NUCLEOTIDE SEQUENCE [LARGE SCALE GENOMIC DNA]</scope>
    <source>
        <strain evidence="3 4">ATCC BAA-463</strain>
    </source>
</reference>
<dbReference type="InterPro" id="IPR010679">
    <property type="entry name" value="DUF1254"/>
</dbReference>
<dbReference type="Pfam" id="PF06863">
    <property type="entry name" value="DUF1254"/>
    <property type="match status" value="1"/>
</dbReference>
<name>A0AAU8T3D6_9BURK</name>
<gene>
    <name evidence="3" type="ORF">OI25_1575</name>
</gene>
<dbReference type="PANTHER" id="PTHR36509">
    <property type="entry name" value="BLL3101 PROTEIN"/>
    <property type="match status" value="1"/>
</dbReference>
<organism evidence="3 4">
    <name type="scientific">Paraburkholderia fungorum</name>
    <dbReference type="NCBI Taxonomy" id="134537"/>
    <lineage>
        <taxon>Bacteria</taxon>
        <taxon>Pseudomonadati</taxon>
        <taxon>Pseudomonadota</taxon>
        <taxon>Betaproteobacteria</taxon>
        <taxon>Burkholderiales</taxon>
        <taxon>Burkholderiaceae</taxon>
        <taxon>Paraburkholderia</taxon>
    </lineage>
</organism>
<feature type="domain" description="DUF1214" evidence="1">
    <location>
        <begin position="378"/>
        <end position="487"/>
    </location>
</feature>
<dbReference type="InterPro" id="IPR037050">
    <property type="entry name" value="DUF1254_sf"/>
</dbReference>
<feature type="domain" description="DUF1254" evidence="2">
    <location>
        <begin position="104"/>
        <end position="235"/>
    </location>
</feature>
<evidence type="ECO:0000313" key="3">
    <source>
        <dbReference type="EMBL" id="AJZ60810.1"/>
    </source>
</evidence>
<dbReference type="AlphaFoldDB" id="A0AAU8T3D6"/>
<dbReference type="InterPro" id="IPR037049">
    <property type="entry name" value="DUF1214_C_sf"/>
</dbReference>
<evidence type="ECO:0000259" key="2">
    <source>
        <dbReference type="Pfam" id="PF06863"/>
    </source>
</evidence>
<dbReference type="Proteomes" id="UP000032614">
    <property type="component" value="Chromosome 1"/>
</dbReference>
<dbReference type="Pfam" id="PF06742">
    <property type="entry name" value="DUF1214"/>
    <property type="match status" value="1"/>
</dbReference>
<dbReference type="Gene3D" id="2.60.120.600">
    <property type="entry name" value="Domain of unknown function DUF1214, C-terminal domain"/>
    <property type="match status" value="1"/>
</dbReference>
<dbReference type="Gene3D" id="2.60.40.1610">
    <property type="entry name" value="Domain of unknown function DUF1254"/>
    <property type="match status" value="1"/>
</dbReference>
<dbReference type="EMBL" id="CP010026">
    <property type="protein sequence ID" value="AJZ60810.1"/>
    <property type="molecule type" value="Genomic_DNA"/>
</dbReference>
<evidence type="ECO:0000313" key="4">
    <source>
        <dbReference type="Proteomes" id="UP000032614"/>
    </source>
</evidence>